<organism evidence="2 3">
    <name type="scientific">Cervus elaphus hippelaphus</name>
    <name type="common">European red deer</name>
    <dbReference type="NCBI Taxonomy" id="46360"/>
    <lineage>
        <taxon>Eukaryota</taxon>
        <taxon>Metazoa</taxon>
        <taxon>Chordata</taxon>
        <taxon>Craniata</taxon>
        <taxon>Vertebrata</taxon>
        <taxon>Euteleostomi</taxon>
        <taxon>Mammalia</taxon>
        <taxon>Eutheria</taxon>
        <taxon>Laurasiatheria</taxon>
        <taxon>Artiodactyla</taxon>
        <taxon>Ruminantia</taxon>
        <taxon>Pecora</taxon>
        <taxon>Cervidae</taxon>
        <taxon>Cervinae</taxon>
        <taxon>Cervus</taxon>
    </lineage>
</organism>
<evidence type="ECO:0000256" key="1">
    <source>
        <dbReference type="SAM" id="MobiDB-lite"/>
    </source>
</evidence>
<dbReference type="Proteomes" id="UP000242450">
    <property type="component" value="Chromosome 18"/>
</dbReference>
<proteinExistence type="predicted"/>
<evidence type="ECO:0000313" key="2">
    <source>
        <dbReference type="EMBL" id="OWK06340.1"/>
    </source>
</evidence>
<evidence type="ECO:0000313" key="3">
    <source>
        <dbReference type="Proteomes" id="UP000242450"/>
    </source>
</evidence>
<reference evidence="2 3" key="1">
    <citation type="journal article" date="2018" name="Mol. Genet. Genomics">
        <title>The red deer Cervus elaphus genome CerEla1.0: sequencing, annotating, genes, and chromosomes.</title>
        <authorList>
            <person name="Bana N.A."/>
            <person name="Nyiri A."/>
            <person name="Nagy J."/>
            <person name="Frank K."/>
            <person name="Nagy T."/>
            <person name="Steger V."/>
            <person name="Schiller M."/>
            <person name="Lakatos P."/>
            <person name="Sugar L."/>
            <person name="Horn P."/>
            <person name="Barta E."/>
            <person name="Orosz L."/>
        </authorList>
    </citation>
    <scope>NUCLEOTIDE SEQUENCE [LARGE SCALE GENOMIC DNA]</scope>
    <source>
        <strain evidence="2">Hungarian</strain>
    </source>
</reference>
<protein>
    <submittedName>
        <fullName evidence="2">Uncharacterized protein</fullName>
    </submittedName>
</protein>
<keyword evidence="3" id="KW-1185">Reference proteome</keyword>
<name>A0A212CK92_CEREH</name>
<dbReference type="AlphaFoldDB" id="A0A212CK92"/>
<dbReference type="EMBL" id="MKHE01000018">
    <property type="protein sequence ID" value="OWK06340.1"/>
    <property type="molecule type" value="Genomic_DNA"/>
</dbReference>
<gene>
    <name evidence="2" type="ORF">Celaphus_00011917</name>
</gene>
<feature type="region of interest" description="Disordered" evidence="1">
    <location>
        <begin position="1"/>
        <end position="20"/>
    </location>
</feature>
<accession>A0A212CK92</accession>
<comment type="caution">
    <text evidence="2">The sequence shown here is derived from an EMBL/GenBank/DDBJ whole genome shotgun (WGS) entry which is preliminary data.</text>
</comment>
<sequence length="65" mass="7154">MSNSRLLKKTTGASSPDSSTFTTCLLRSHRGHSACCRLSGIDVSFSARSTELEHVVAVHRYRGMR</sequence>